<evidence type="ECO:0000313" key="2">
    <source>
        <dbReference type="EMBL" id="SPQ20866.1"/>
    </source>
</evidence>
<organism evidence="2 3">
    <name type="scientific">Thermothielavioides terrestris</name>
    <dbReference type="NCBI Taxonomy" id="2587410"/>
    <lineage>
        <taxon>Eukaryota</taxon>
        <taxon>Fungi</taxon>
        <taxon>Dikarya</taxon>
        <taxon>Ascomycota</taxon>
        <taxon>Pezizomycotina</taxon>
        <taxon>Sordariomycetes</taxon>
        <taxon>Sordariomycetidae</taxon>
        <taxon>Sordariales</taxon>
        <taxon>Chaetomiaceae</taxon>
        <taxon>Thermothielavioides</taxon>
    </lineage>
</organism>
<dbReference type="AlphaFoldDB" id="A0A3S4EW92"/>
<proteinExistence type="predicted"/>
<protein>
    <submittedName>
        <fullName evidence="2">7d0740fb-5f91-4d76-bbcc-b31cbda130fa</fullName>
    </submittedName>
</protein>
<name>A0A3S4EW92_9PEZI</name>
<sequence length="105" mass="11541">MRESAQVWAVFRILTSRVERGIATAQAADRMGPGKTATTSMTGAAVSHQLRLRGDLRPDRRHWGGRHLPEDDLSANPACPSGFYNSRLDFAYVSAKLDITEDSPV</sequence>
<feature type="region of interest" description="Disordered" evidence="1">
    <location>
        <begin position="57"/>
        <end position="76"/>
    </location>
</feature>
<reference evidence="2 3" key="1">
    <citation type="submission" date="2018-04" db="EMBL/GenBank/DDBJ databases">
        <authorList>
            <person name="Huttner S."/>
            <person name="Dainat J."/>
        </authorList>
    </citation>
    <scope>NUCLEOTIDE SEQUENCE [LARGE SCALE GENOMIC DNA]</scope>
</reference>
<evidence type="ECO:0000256" key="1">
    <source>
        <dbReference type="SAM" id="MobiDB-lite"/>
    </source>
</evidence>
<dbReference type="EMBL" id="OUUZ01000008">
    <property type="protein sequence ID" value="SPQ20866.1"/>
    <property type="molecule type" value="Genomic_DNA"/>
</dbReference>
<gene>
    <name evidence="2" type="ORF">TT172_LOCUS3285</name>
</gene>
<feature type="compositionally biased region" description="Basic and acidic residues" evidence="1">
    <location>
        <begin position="57"/>
        <end position="70"/>
    </location>
</feature>
<accession>A0A3S4EW92</accession>
<evidence type="ECO:0000313" key="3">
    <source>
        <dbReference type="Proteomes" id="UP000289323"/>
    </source>
</evidence>
<dbReference type="Proteomes" id="UP000289323">
    <property type="component" value="Unassembled WGS sequence"/>
</dbReference>
<feature type="region of interest" description="Disordered" evidence="1">
    <location>
        <begin position="29"/>
        <end position="49"/>
    </location>
</feature>